<gene>
    <name evidence="1" type="ORF">WMO40_23415</name>
</gene>
<reference evidence="1" key="1">
    <citation type="submission" date="2024-03" db="EMBL/GenBank/DDBJ databases">
        <title>Human intestinal bacterial collection.</title>
        <authorList>
            <person name="Pauvert C."/>
            <person name="Hitch T.C.A."/>
            <person name="Clavel T."/>
        </authorList>
    </citation>
    <scope>NUCLEOTIDE SEQUENCE</scope>
    <source>
        <strain evidence="1">CLA-AA-H227</strain>
    </source>
</reference>
<keyword evidence="2" id="KW-1185">Reference proteome</keyword>
<dbReference type="Proteomes" id="UP001439875">
    <property type="component" value="Unassembled WGS sequence"/>
</dbReference>
<evidence type="ECO:0000313" key="1">
    <source>
        <dbReference type="EMBL" id="MEQ2529625.1"/>
    </source>
</evidence>
<name>A0ACC6SHL6_9BACI</name>
<comment type="caution">
    <text evidence="1">The sequence shown here is derived from an EMBL/GenBank/DDBJ whole genome shotgun (WGS) entry which is preliminary data.</text>
</comment>
<protein>
    <submittedName>
        <fullName evidence="1">YheC/YheD family protein</fullName>
    </submittedName>
</protein>
<accession>A0ACC6SHL6</accession>
<evidence type="ECO:0000313" key="2">
    <source>
        <dbReference type="Proteomes" id="UP001439875"/>
    </source>
</evidence>
<organism evidence="1 2">
    <name type="scientific">Robertmurraya yapensis</name>
    <name type="common">ex Hitch et al 2024</name>
    <dbReference type="NCBI Taxonomy" id="3133160"/>
    <lineage>
        <taxon>Bacteria</taxon>
        <taxon>Bacillati</taxon>
        <taxon>Bacillota</taxon>
        <taxon>Bacilli</taxon>
        <taxon>Bacillales</taxon>
        <taxon>Bacillaceae</taxon>
        <taxon>Robertmurraya</taxon>
    </lineage>
</organism>
<sequence>MILYYDPDKQSWFHTEAEQEYTFGVDEIPVPYRNKPSSSSIPFHLGYRKKNNLGPFLGILAGRKNERNIIGNGPLFKKLQEEILDYGGLSFVFTLEDMREQQVDGYLYLPYKEQWLLVKLPIPHLVYNRLPFRKMEQTEQFQSAIRLFQKKDVCFFNPSFLDKYQLYKIFKEDAHLSRYFPETIIIQDRLSLESFLDQYKDIYVKPSSAAKGRGIYRMIKNEKILVQGLKKDQTFTDFDELWKEYRAKLTKVPYIAQKSISPLLHEGNRYDFRVLAHFDGEKYIVTGIGIRQSVEQSVTTHIPNGGRLIPQQEVLKEKDKQFIKEVVQRCGDILTKEIGFFGEFSMDAGLTENEDYVIYEINSKPMSFDEKDIEEARVRQLVQLFGHSFYTDGKGFRYLF</sequence>
<dbReference type="EMBL" id="JBBMEW010000043">
    <property type="protein sequence ID" value="MEQ2529625.1"/>
    <property type="molecule type" value="Genomic_DNA"/>
</dbReference>
<proteinExistence type="predicted"/>